<dbReference type="EMBL" id="JACHFH010000023">
    <property type="protein sequence ID" value="MBB5336733.1"/>
    <property type="molecule type" value="Genomic_DNA"/>
</dbReference>
<evidence type="ECO:0000256" key="1">
    <source>
        <dbReference type="ARBA" id="ARBA00004141"/>
    </source>
</evidence>
<feature type="transmembrane region" description="Helical" evidence="6">
    <location>
        <begin position="415"/>
        <end position="435"/>
    </location>
</feature>
<proteinExistence type="inferred from homology"/>
<feature type="transmembrane region" description="Helical" evidence="6">
    <location>
        <begin position="36"/>
        <end position="66"/>
    </location>
</feature>
<accession>A0A840UUY0</accession>
<evidence type="ECO:0000313" key="8">
    <source>
        <dbReference type="Proteomes" id="UP000559117"/>
    </source>
</evidence>
<feature type="transmembrane region" description="Helical" evidence="6">
    <location>
        <begin position="156"/>
        <end position="174"/>
    </location>
</feature>
<comment type="caution">
    <text evidence="7">The sequence shown here is derived from an EMBL/GenBank/DDBJ whole genome shotgun (WGS) entry which is preliminary data.</text>
</comment>
<keyword evidence="8" id="KW-1185">Reference proteome</keyword>
<evidence type="ECO:0000256" key="5">
    <source>
        <dbReference type="ARBA" id="ARBA00023136"/>
    </source>
</evidence>
<keyword evidence="5 6" id="KW-0472">Membrane</keyword>
<evidence type="ECO:0000256" key="6">
    <source>
        <dbReference type="SAM" id="Phobius"/>
    </source>
</evidence>
<dbReference type="AlphaFoldDB" id="A0A840UUY0"/>
<protein>
    <submittedName>
        <fullName evidence="7">Anion transporter</fullName>
    </submittedName>
</protein>
<evidence type="ECO:0000256" key="2">
    <source>
        <dbReference type="ARBA" id="ARBA00007349"/>
    </source>
</evidence>
<feature type="transmembrane region" description="Helical" evidence="6">
    <location>
        <begin position="370"/>
        <end position="403"/>
    </location>
</feature>
<keyword evidence="4 6" id="KW-1133">Transmembrane helix</keyword>
<dbReference type="PIRSF" id="PIRSF002457">
    <property type="entry name" value="DASS"/>
    <property type="match status" value="1"/>
</dbReference>
<dbReference type="InterPro" id="IPR001898">
    <property type="entry name" value="SLC13A/DASS"/>
</dbReference>
<evidence type="ECO:0000313" key="7">
    <source>
        <dbReference type="EMBL" id="MBB5336733.1"/>
    </source>
</evidence>
<organism evidence="7 8">
    <name type="scientific">Pectinatus brassicae</name>
    <dbReference type="NCBI Taxonomy" id="862415"/>
    <lineage>
        <taxon>Bacteria</taxon>
        <taxon>Bacillati</taxon>
        <taxon>Bacillota</taxon>
        <taxon>Negativicutes</taxon>
        <taxon>Selenomonadales</taxon>
        <taxon>Selenomonadaceae</taxon>
        <taxon>Pectinatus</taxon>
    </lineage>
</organism>
<dbReference type="PANTHER" id="PTHR10283">
    <property type="entry name" value="SOLUTE CARRIER FAMILY 13 MEMBER"/>
    <property type="match status" value="1"/>
</dbReference>
<keyword evidence="3 6" id="KW-0812">Transmembrane</keyword>
<dbReference type="Proteomes" id="UP000559117">
    <property type="component" value="Unassembled WGS sequence"/>
</dbReference>
<feature type="transmembrane region" description="Helical" evidence="6">
    <location>
        <begin position="330"/>
        <end position="350"/>
    </location>
</feature>
<feature type="transmembrane region" description="Helical" evidence="6">
    <location>
        <begin position="455"/>
        <end position="478"/>
    </location>
</feature>
<dbReference type="GO" id="GO:0005886">
    <property type="term" value="C:plasma membrane"/>
    <property type="evidence" value="ECO:0007669"/>
    <property type="project" value="TreeGrafter"/>
</dbReference>
<dbReference type="RefSeq" id="WP_183861941.1">
    <property type="nucleotide sequence ID" value="NZ_JACHFH010000023.1"/>
</dbReference>
<dbReference type="NCBIfam" id="TIGR00785">
    <property type="entry name" value="dass"/>
    <property type="match status" value="1"/>
</dbReference>
<reference evidence="7 8" key="1">
    <citation type="submission" date="2020-08" db="EMBL/GenBank/DDBJ databases">
        <title>Genomic Encyclopedia of Type Strains, Phase IV (KMG-IV): sequencing the most valuable type-strain genomes for metagenomic binning, comparative biology and taxonomic classification.</title>
        <authorList>
            <person name="Goeker M."/>
        </authorList>
    </citation>
    <scope>NUCLEOTIDE SEQUENCE [LARGE SCALE GENOMIC DNA]</scope>
    <source>
        <strain evidence="7 8">DSM 24661</strain>
    </source>
</reference>
<comment type="similarity">
    <text evidence="2">Belongs to the SLC13A/DASS transporter (TC 2.A.47) family. DIT1 subfamily.</text>
</comment>
<dbReference type="InterPro" id="IPR030676">
    <property type="entry name" value="CitT-rel"/>
</dbReference>
<sequence length="485" mass="52446">MGKKYGLILGALVLLVILFLPTPAGLTIAGQRVLGILLFSVIIWMTEAVSYPVSSIIIILLMTILLGMSPDPASPAKLLGTSHALKYGLSGFSTSAVTLVGGAMFIAVAMVKTGLDERIALVILSKIGTKTNRVLIGVIAVGFILSFFVPSTTARVSCMVPIILGIINSFGVSMKSRFAAVMMIAVAQADSIWNVGIKTAAAQNMIALNFIEKQLGYYISWGEWFIAAAPFAAIMSVALYFILLKLIPPETKEIVGGKEAVAKALQKLGPMSRDEKKLMIISLGMLFLWATEKIVHPLDTTTITILAVTIMLLPKIGIMDWKYVQNRISWGTLMLFGTGISLGSTILSTKAAHWIAQTIVNKFDLYTMTAFGILAVLSLFLIVIHLGFASATALSAAMIPIMISILQGVNQHHSVNIIGMTMILQYVICFGFILPVNAPQNLVVFSTDTVTARDFIRTGIPITIVAYLLILLMAATYWKWLGLIW</sequence>
<feature type="transmembrane region" description="Helical" evidence="6">
    <location>
        <begin position="301"/>
        <end position="318"/>
    </location>
</feature>
<evidence type="ECO:0000256" key="4">
    <source>
        <dbReference type="ARBA" id="ARBA00022989"/>
    </source>
</evidence>
<feature type="transmembrane region" description="Helical" evidence="6">
    <location>
        <begin position="224"/>
        <end position="244"/>
    </location>
</feature>
<comment type="subcellular location">
    <subcellularLocation>
        <location evidence="1">Membrane</location>
        <topology evidence="1">Multi-pass membrane protein</topology>
    </subcellularLocation>
</comment>
<feature type="transmembrane region" description="Helical" evidence="6">
    <location>
        <begin position="87"/>
        <end position="111"/>
    </location>
</feature>
<name>A0A840UUY0_9FIRM</name>
<evidence type="ECO:0000256" key="3">
    <source>
        <dbReference type="ARBA" id="ARBA00022692"/>
    </source>
</evidence>
<dbReference type="GO" id="GO:0022857">
    <property type="term" value="F:transmembrane transporter activity"/>
    <property type="evidence" value="ECO:0007669"/>
    <property type="project" value="InterPro"/>
</dbReference>
<gene>
    <name evidence="7" type="ORF">HNR32_001887</name>
</gene>
<dbReference type="Pfam" id="PF00939">
    <property type="entry name" value="Na_sulph_symp"/>
    <property type="match status" value="1"/>
</dbReference>
<feature type="transmembrane region" description="Helical" evidence="6">
    <location>
        <begin position="131"/>
        <end position="149"/>
    </location>
</feature>